<dbReference type="Pfam" id="PF13234">
    <property type="entry name" value="MTR4_beta-barrel"/>
    <property type="match status" value="1"/>
</dbReference>
<comment type="caution">
    <text evidence="13">The sequence shown here is derived from an EMBL/GenBank/DDBJ whole genome shotgun (WGS) entry which is preliminary data.</text>
</comment>
<dbReference type="Gene3D" id="1.10.3380.30">
    <property type="match status" value="2"/>
</dbReference>
<evidence type="ECO:0000256" key="8">
    <source>
        <dbReference type="ARBA" id="ARBA00022840"/>
    </source>
</evidence>
<evidence type="ECO:0000256" key="5">
    <source>
        <dbReference type="ARBA" id="ARBA00022741"/>
    </source>
</evidence>
<keyword evidence="8" id="KW-0067">ATP-binding</keyword>
<dbReference type="AlphaFoldDB" id="Q4SQA0"/>
<evidence type="ECO:0000313" key="13">
    <source>
        <dbReference type="EMBL" id="CAF97182.1"/>
    </source>
</evidence>
<dbReference type="PIRSF" id="PIRSF005198">
    <property type="entry name" value="Antiviral_helicase_SKI2"/>
    <property type="match status" value="1"/>
</dbReference>
<dbReference type="CDD" id="cd18795">
    <property type="entry name" value="SF2_C_Ski2"/>
    <property type="match status" value="1"/>
</dbReference>
<evidence type="ECO:0000256" key="6">
    <source>
        <dbReference type="ARBA" id="ARBA00022801"/>
    </source>
</evidence>
<dbReference type="Pfam" id="PF00270">
    <property type="entry name" value="DEAD"/>
    <property type="match status" value="1"/>
</dbReference>
<protein>
    <recommendedName>
        <fullName evidence="3">RNA helicase</fullName>
        <ecNumber evidence="3">3.6.4.13</ecNumber>
    </recommendedName>
</protein>
<feature type="domain" description="Helicase ATP-binding" evidence="11">
    <location>
        <begin position="135"/>
        <end position="326"/>
    </location>
</feature>
<dbReference type="PANTHER" id="PTHR12131">
    <property type="entry name" value="ATP-DEPENDENT RNA AND DNA HELICASE"/>
    <property type="match status" value="1"/>
</dbReference>
<evidence type="ECO:0000256" key="3">
    <source>
        <dbReference type="ARBA" id="ARBA00012552"/>
    </source>
</evidence>
<dbReference type="EC" id="3.6.4.13" evidence="3"/>
<dbReference type="GO" id="GO:0005634">
    <property type="term" value="C:nucleus"/>
    <property type="evidence" value="ECO:0007669"/>
    <property type="project" value="UniProtKB-SubCell"/>
</dbReference>
<dbReference type="Gene3D" id="1.20.1500.20">
    <property type="match status" value="1"/>
</dbReference>
<dbReference type="GO" id="GO:0003723">
    <property type="term" value="F:RNA binding"/>
    <property type="evidence" value="ECO:0007669"/>
    <property type="project" value="InterPro"/>
</dbReference>
<dbReference type="GO" id="GO:0016787">
    <property type="term" value="F:hydrolase activity"/>
    <property type="evidence" value="ECO:0007669"/>
    <property type="project" value="UniProtKB-KW"/>
</dbReference>
<keyword evidence="5" id="KW-0547">Nucleotide-binding</keyword>
<dbReference type="InterPro" id="IPR014001">
    <property type="entry name" value="Helicase_ATP-bd"/>
</dbReference>
<dbReference type="InterPro" id="IPR011545">
    <property type="entry name" value="DEAD/DEAH_box_helicase_dom"/>
</dbReference>
<dbReference type="SMART" id="SM01142">
    <property type="entry name" value="DSHCT"/>
    <property type="match status" value="1"/>
</dbReference>
<dbReference type="InterPro" id="IPR016438">
    <property type="entry name" value="SKI2-like"/>
</dbReference>
<dbReference type="GO" id="GO:0003724">
    <property type="term" value="F:RNA helicase activity"/>
    <property type="evidence" value="ECO:0007669"/>
    <property type="project" value="UniProtKB-EC"/>
</dbReference>
<dbReference type="SUPFAM" id="SSF52540">
    <property type="entry name" value="P-loop containing nucleoside triphosphate hydrolases"/>
    <property type="match status" value="1"/>
</dbReference>
<dbReference type="KEGG" id="tng:GSTEN00014455G001"/>
<dbReference type="InterPro" id="IPR025696">
    <property type="entry name" value="Beta-barrel_MTR4"/>
</dbReference>
<dbReference type="GO" id="GO:0006401">
    <property type="term" value="P:RNA catabolic process"/>
    <property type="evidence" value="ECO:0007669"/>
    <property type="project" value="InterPro"/>
</dbReference>
<keyword evidence="7" id="KW-0347">Helicase</keyword>
<dbReference type="Pfam" id="PF21408">
    <property type="entry name" value="MTR4-like_stalk"/>
    <property type="match status" value="1"/>
</dbReference>
<evidence type="ECO:0000259" key="12">
    <source>
        <dbReference type="PROSITE" id="PS51194"/>
    </source>
</evidence>
<dbReference type="InterPro" id="IPR027417">
    <property type="entry name" value="P-loop_NTPase"/>
</dbReference>
<dbReference type="OrthoDB" id="64767at2759"/>
<dbReference type="FunFam" id="3.40.50.300:FF:000083">
    <property type="entry name" value="ATP-dependent RNA helicase DOB1"/>
    <property type="match status" value="1"/>
</dbReference>
<accession>Q4SQA0</accession>
<dbReference type="EMBL" id="CAAE01014533">
    <property type="protein sequence ID" value="CAF97182.1"/>
    <property type="molecule type" value="Genomic_DNA"/>
</dbReference>
<feature type="domain" description="Helicase C-terminal" evidence="12">
    <location>
        <begin position="431"/>
        <end position="662"/>
    </location>
</feature>
<dbReference type="InterPro" id="IPR050699">
    <property type="entry name" value="RNA-DNA_Helicase"/>
</dbReference>
<keyword evidence="6" id="KW-0378">Hydrolase</keyword>
<dbReference type="InterPro" id="IPR048392">
    <property type="entry name" value="MTR4-like_stalk"/>
</dbReference>
<dbReference type="InterPro" id="IPR001650">
    <property type="entry name" value="Helicase_C-like"/>
</dbReference>
<evidence type="ECO:0000256" key="10">
    <source>
        <dbReference type="SAM" id="MobiDB-lite"/>
    </source>
</evidence>
<reference evidence="13" key="1">
    <citation type="journal article" date="2004" name="Nature">
        <title>Genome duplication in the teleost fish Tetraodon nigroviridis reveals the early vertebrate proto-karyotype.</title>
        <authorList>
            <person name="Jaillon O."/>
            <person name="Aury J.-M."/>
            <person name="Brunet F."/>
            <person name="Petit J.-L."/>
            <person name="Stange-Thomann N."/>
            <person name="Mauceli E."/>
            <person name="Bouneau L."/>
            <person name="Fischer C."/>
            <person name="Ozouf-Costaz C."/>
            <person name="Bernot A."/>
            <person name="Nicaud S."/>
            <person name="Jaffe D."/>
            <person name="Fisher S."/>
            <person name="Lutfalla G."/>
            <person name="Dossat C."/>
            <person name="Segurens B."/>
            <person name="Dasilva C."/>
            <person name="Salanoubat M."/>
            <person name="Levy M."/>
            <person name="Boudet N."/>
            <person name="Castellano S."/>
            <person name="Anthouard V."/>
            <person name="Jubin C."/>
            <person name="Castelli V."/>
            <person name="Katinka M."/>
            <person name="Vacherie B."/>
            <person name="Biemont C."/>
            <person name="Skalli Z."/>
            <person name="Cattolico L."/>
            <person name="Poulain J."/>
            <person name="De Berardinis V."/>
            <person name="Cruaud C."/>
            <person name="Duprat S."/>
            <person name="Brottier P."/>
            <person name="Coutanceau J.-P."/>
            <person name="Gouzy J."/>
            <person name="Parra G."/>
            <person name="Lardier G."/>
            <person name="Chapple C."/>
            <person name="McKernan K.J."/>
            <person name="McEwan P."/>
            <person name="Bosak S."/>
            <person name="Kellis M."/>
            <person name="Volff J.-N."/>
            <person name="Guigo R."/>
            <person name="Zody M.C."/>
            <person name="Mesirov J."/>
            <person name="Lindblad-Toh K."/>
            <person name="Birren B."/>
            <person name="Nusbaum C."/>
            <person name="Kahn D."/>
            <person name="Robinson-Rechavi M."/>
            <person name="Laudet V."/>
            <person name="Schachter V."/>
            <person name="Quetier F."/>
            <person name="Saurin W."/>
            <person name="Scarpelli C."/>
            <person name="Wincker P."/>
            <person name="Lander E.S."/>
            <person name="Weissenbach J."/>
            <person name="Roest Crollius H."/>
        </authorList>
    </citation>
    <scope>NUCLEOTIDE SEQUENCE [LARGE SCALE GENOMIC DNA]</scope>
</reference>
<evidence type="ECO:0000259" key="11">
    <source>
        <dbReference type="PROSITE" id="PS51192"/>
    </source>
</evidence>
<feature type="region of interest" description="Disordered" evidence="10">
    <location>
        <begin position="930"/>
        <end position="957"/>
    </location>
</feature>
<dbReference type="SMART" id="SM00490">
    <property type="entry name" value="HELICc"/>
    <property type="match status" value="1"/>
</dbReference>
<keyword evidence="9" id="KW-0539">Nucleus</keyword>
<dbReference type="PANTHER" id="PTHR12131:SF7">
    <property type="entry name" value="EXOSOME RNA HELICASE MTR4"/>
    <property type="match status" value="1"/>
</dbReference>
<comment type="subcellular location">
    <subcellularLocation>
        <location evidence="1">Nucleus</location>
    </subcellularLocation>
</comment>
<dbReference type="PROSITE" id="PS51194">
    <property type="entry name" value="HELICASE_CTER"/>
    <property type="match status" value="1"/>
</dbReference>
<feature type="compositionally biased region" description="Polar residues" evidence="10">
    <location>
        <begin position="19"/>
        <end position="31"/>
    </location>
</feature>
<comment type="similarity">
    <text evidence="2">Belongs to the helicase family. SKI2 subfamily.</text>
</comment>
<dbReference type="GO" id="GO:0005524">
    <property type="term" value="F:ATP binding"/>
    <property type="evidence" value="ECO:0007669"/>
    <property type="project" value="UniProtKB-KW"/>
</dbReference>
<feature type="non-terminal residue" evidence="13">
    <location>
        <position position="1"/>
    </location>
</feature>
<dbReference type="SMART" id="SM00487">
    <property type="entry name" value="DEXDc"/>
    <property type="match status" value="1"/>
</dbReference>
<name>Q4SQA0_TETNG</name>
<organism evidence="13">
    <name type="scientific">Tetraodon nigroviridis</name>
    <name type="common">Spotted green pufferfish</name>
    <name type="synonym">Chelonodon nigroviridis</name>
    <dbReference type="NCBI Taxonomy" id="99883"/>
    <lineage>
        <taxon>Eukaryota</taxon>
        <taxon>Metazoa</taxon>
        <taxon>Chordata</taxon>
        <taxon>Craniata</taxon>
        <taxon>Vertebrata</taxon>
        <taxon>Euteleostomi</taxon>
        <taxon>Actinopterygii</taxon>
        <taxon>Neopterygii</taxon>
        <taxon>Teleostei</taxon>
        <taxon>Neoteleostei</taxon>
        <taxon>Acanthomorphata</taxon>
        <taxon>Eupercaria</taxon>
        <taxon>Tetraodontiformes</taxon>
        <taxon>Tetradontoidea</taxon>
        <taxon>Tetraodontidae</taxon>
        <taxon>Tetraodon</taxon>
    </lineage>
</organism>
<dbReference type="PROSITE" id="PS51192">
    <property type="entry name" value="HELICASE_ATP_BIND_1"/>
    <property type="match status" value="1"/>
</dbReference>
<proteinExistence type="inferred from homology"/>
<reference evidence="13" key="2">
    <citation type="submission" date="2004-02" db="EMBL/GenBank/DDBJ databases">
        <authorList>
            <consortium name="Genoscope"/>
            <consortium name="Whitehead Institute Centre for Genome Research"/>
        </authorList>
    </citation>
    <scope>NUCLEOTIDE SEQUENCE</scope>
</reference>
<evidence type="ECO:0000256" key="4">
    <source>
        <dbReference type="ARBA" id="ARBA00022553"/>
    </source>
</evidence>
<dbReference type="Gene3D" id="2.40.30.300">
    <property type="match status" value="1"/>
</dbReference>
<dbReference type="Gene3D" id="3.40.50.300">
    <property type="entry name" value="P-loop containing nucleotide triphosphate hydrolases"/>
    <property type="match status" value="3"/>
</dbReference>
<evidence type="ECO:0000256" key="7">
    <source>
        <dbReference type="ARBA" id="ARBA00022806"/>
    </source>
</evidence>
<evidence type="ECO:0000256" key="1">
    <source>
        <dbReference type="ARBA" id="ARBA00004123"/>
    </source>
</evidence>
<evidence type="ECO:0000256" key="2">
    <source>
        <dbReference type="ARBA" id="ARBA00010140"/>
    </source>
</evidence>
<dbReference type="InterPro" id="IPR012961">
    <property type="entry name" value="Ski2/MTR4_C"/>
</dbReference>
<evidence type="ECO:0000256" key="9">
    <source>
        <dbReference type="ARBA" id="ARBA00023242"/>
    </source>
</evidence>
<dbReference type="Pfam" id="PF08148">
    <property type="entry name" value="DSHCT"/>
    <property type="match status" value="1"/>
</dbReference>
<dbReference type="FunFam" id="1.10.3380.30:FF:000004">
    <property type="entry name" value="Superkiller viralicidic activity 2-like 2"/>
    <property type="match status" value="1"/>
</dbReference>
<dbReference type="CDD" id="cd13154">
    <property type="entry name" value="KOW_Mtr4"/>
    <property type="match status" value="1"/>
</dbReference>
<gene>
    <name evidence="13" type="ORF">GSTENG00014455001</name>
</gene>
<dbReference type="CDD" id="cd18024">
    <property type="entry name" value="DEXHc_Mtr4-like"/>
    <property type="match status" value="1"/>
</dbReference>
<feature type="region of interest" description="Disordered" evidence="10">
    <location>
        <begin position="1"/>
        <end position="61"/>
    </location>
</feature>
<dbReference type="GO" id="GO:0000460">
    <property type="term" value="P:maturation of 5.8S rRNA"/>
    <property type="evidence" value="ECO:0007669"/>
    <property type="project" value="TreeGrafter"/>
</dbReference>
<keyword evidence="4" id="KW-0597">Phosphoprotein</keyword>
<sequence>MADAFGDNLFSVFDDDEQTTTSKNVPASLTTDIGKVVGKDGTEMDPGPSVRGKRKADSDGGEELFAKKSQLMSANEVNLAELMPQVKVEPVETVEGCTHEVALPVSDQYKPLKPRVGKAAKEYPFILDPFQQDDILRIDNNDPVLGTAHTSAGKTAETKDVIFTSPIIALSIRKYMEMYDEFLDVGMHLLNLSKYAIALALREKQRVIFTSPIKALSNQKYREMYEEFQDVGLMTGDVTINPTASCLVMTTEILRSMLYRGSEIMREVAWVIFDEIHYMRDAERGVVWEETIILLPDNVHYVFLSATIPNARQFAEWICHLHKQPCHVVYTDYRPTPLQHYIFPAGGDGLHLVVDENGDFREDNFNTAMQVLRDAGDSGGASGGGKWDPRGRKGGTKGLCVRNDKSCKCLYTVELPTSELHVDACCTGPSSVFKIVKMIMERNFQPVIIFSFSKKECEAYALQVAKLDFNKEDEKRLVEEVFNNAVDCLSDEDKKLPQVEHVLPLLKRGIGIHHGGLLPILKETIEILFSEGLLKVQKLFFSFCCLVWTIKGGPNVLFFSSQALFATETFAMGINMPARTVLFTSARKFDGKSHRFITSGEYIQMSGRAGRRGMDDRGIVIFMVDEKMSPAVGKQLLKGSADPLNSAFHLTYNMVLNLLRVEEINPEYMLEKSFYQFQHYRALPGVVEKIKKYEEQYHSIEIPNQESVVTYFKIRQQLAKLGKEIQEFIHRPKYCLPFLQPGRLVKVQPPRALALRARHPPPHASAPLSPQVKNEDADFGWGVVVNFNKKTNVKVSAGSAVQSNAQPVVTWRVSPPVQSCSDAEPLYVVEVLLHCSKESVKDSATEAAKPSAPGEVGEMQVGAESTLKPTHLTHTHTPGLTHTVLLQVVPVMVQLLSALSSVRLYIPKDLKPLDNRQLMLKSIQVRPRRPFLTRNAEPRSAERAAPPPQEVQKRFPDGIPLLDPVDDMGIKDSALKKIIQKVEAFEHRMYSHPLHSDPNLESVYALCEKKALIGADIRAAKRELKKAQTVLQMDQLKCRKRVLRRLGFASPSDVIEMKGRVACEISRWAGAPAGLSQAFWDAGSEPPGLVYQPLTPRVCLPSGDELLLTEMIFNGLFNDLTVEQATALLSCFVFQENASEMPKLTEQLAAPLRQMQECAKRIAKVSADAKLDVDEETYLNQFKPHLMDVVFAWANGSTFAQICKMTDVFEGSIIRCMRRLEEVLRQMCSAAKAIGNTELENKFAEGITKIKRDIVFAASLYL</sequence>